<comment type="caution">
    <text evidence="6">The sequence shown here is derived from an EMBL/GenBank/DDBJ whole genome shotgun (WGS) entry which is preliminary data.</text>
</comment>
<reference evidence="6 7" key="1">
    <citation type="submission" date="2020-10" db="EMBL/GenBank/DDBJ databases">
        <title>Ca. Dormibacterota MAGs.</title>
        <authorList>
            <person name="Montgomery K."/>
        </authorList>
    </citation>
    <scope>NUCLEOTIDE SEQUENCE [LARGE SCALE GENOMIC DNA]</scope>
    <source>
        <strain evidence="6">SC8811_S16_3</strain>
    </source>
</reference>
<sequence length="277" mass="31071">MRFGIAIFPTDYAIGMAELAQAVEARGFDSLWVAEHTHIPVSRQTPYPSGGDLPQEYWHTLDPFVALTVAAGATTTLKLGTGVCLVVEHEPIDLAKRVASLDHVSGGRLLFGVGGGWNREEMANHGTEFSQRWGVLRERVEAMKTIWTEDEAEYHGRHVNFDPLWLWPKPVQKPHPPIWLGGNGPNTLKRVVRYADGWMPNRGRWLDRIAELQRLADEAGRGPIPVQVYGARTDPQEVERFLAAGLQRCVFYVPPDGRDAALRRLEELTEFVKPYSG</sequence>
<proteinExistence type="predicted"/>
<evidence type="ECO:0000256" key="4">
    <source>
        <dbReference type="ARBA" id="ARBA00023033"/>
    </source>
</evidence>
<keyword evidence="2" id="KW-0288">FMN</keyword>
<protein>
    <submittedName>
        <fullName evidence="6">LLM class F420-dependent oxidoreductase</fullName>
    </submittedName>
</protein>
<dbReference type="PANTHER" id="PTHR42847">
    <property type="entry name" value="ALKANESULFONATE MONOOXYGENASE"/>
    <property type="match status" value="1"/>
</dbReference>
<dbReference type="PANTHER" id="PTHR42847:SF4">
    <property type="entry name" value="ALKANESULFONATE MONOOXYGENASE-RELATED"/>
    <property type="match status" value="1"/>
</dbReference>
<dbReference type="NCBIfam" id="TIGR03619">
    <property type="entry name" value="F420_Rv2161c"/>
    <property type="match status" value="1"/>
</dbReference>
<dbReference type="Gene3D" id="3.20.20.30">
    <property type="entry name" value="Luciferase-like domain"/>
    <property type="match status" value="1"/>
</dbReference>
<dbReference type="EMBL" id="JAEKNQ010000030">
    <property type="protein sequence ID" value="MBJ7603003.1"/>
    <property type="molecule type" value="Genomic_DNA"/>
</dbReference>
<dbReference type="SUPFAM" id="SSF51679">
    <property type="entry name" value="Bacterial luciferase-like"/>
    <property type="match status" value="1"/>
</dbReference>
<dbReference type="GO" id="GO:0008726">
    <property type="term" value="F:alkanesulfonate monooxygenase activity"/>
    <property type="evidence" value="ECO:0007669"/>
    <property type="project" value="TreeGrafter"/>
</dbReference>
<dbReference type="GO" id="GO:0046306">
    <property type="term" value="P:alkanesulfonate catabolic process"/>
    <property type="evidence" value="ECO:0007669"/>
    <property type="project" value="TreeGrafter"/>
</dbReference>
<dbReference type="Proteomes" id="UP000620075">
    <property type="component" value="Unassembled WGS sequence"/>
</dbReference>
<dbReference type="InterPro" id="IPR036661">
    <property type="entry name" value="Luciferase-like_sf"/>
</dbReference>
<evidence type="ECO:0000313" key="7">
    <source>
        <dbReference type="Proteomes" id="UP000620075"/>
    </source>
</evidence>
<accession>A0A934NDC4</accession>
<dbReference type="InterPro" id="IPR011251">
    <property type="entry name" value="Luciferase-like_dom"/>
</dbReference>
<dbReference type="RefSeq" id="WP_338178282.1">
    <property type="nucleotide sequence ID" value="NZ_JAEKNQ010000030.1"/>
</dbReference>
<organism evidence="6 7">
    <name type="scientific">Candidatus Dormiibacter inghamiae</name>
    <dbReference type="NCBI Taxonomy" id="3127013"/>
    <lineage>
        <taxon>Bacteria</taxon>
        <taxon>Bacillati</taxon>
        <taxon>Candidatus Dormiibacterota</taxon>
        <taxon>Candidatus Dormibacteria</taxon>
        <taxon>Candidatus Dormibacterales</taxon>
        <taxon>Candidatus Dormibacteraceae</taxon>
        <taxon>Candidatus Dormiibacter</taxon>
    </lineage>
</organism>
<dbReference type="InterPro" id="IPR050172">
    <property type="entry name" value="SsuD_RutA_monooxygenase"/>
</dbReference>
<keyword evidence="3" id="KW-0560">Oxidoreductase</keyword>
<evidence type="ECO:0000256" key="1">
    <source>
        <dbReference type="ARBA" id="ARBA00022630"/>
    </source>
</evidence>
<gene>
    <name evidence="6" type="ORF">JF888_07415</name>
</gene>
<name>A0A934NDC4_9BACT</name>
<keyword evidence="4" id="KW-0503">Monooxygenase</keyword>
<evidence type="ECO:0000313" key="6">
    <source>
        <dbReference type="EMBL" id="MBJ7603003.1"/>
    </source>
</evidence>
<dbReference type="InterPro" id="IPR019921">
    <property type="entry name" value="Lucif-like_OxRdtase_Rv2161c"/>
</dbReference>
<dbReference type="Pfam" id="PF00296">
    <property type="entry name" value="Bac_luciferase"/>
    <property type="match status" value="1"/>
</dbReference>
<dbReference type="AlphaFoldDB" id="A0A934NDC4"/>
<evidence type="ECO:0000259" key="5">
    <source>
        <dbReference type="Pfam" id="PF00296"/>
    </source>
</evidence>
<keyword evidence="1" id="KW-0285">Flavoprotein</keyword>
<evidence type="ECO:0000256" key="3">
    <source>
        <dbReference type="ARBA" id="ARBA00023002"/>
    </source>
</evidence>
<feature type="domain" description="Luciferase-like" evidence="5">
    <location>
        <begin position="16"/>
        <end position="228"/>
    </location>
</feature>
<evidence type="ECO:0000256" key="2">
    <source>
        <dbReference type="ARBA" id="ARBA00022643"/>
    </source>
</evidence>